<dbReference type="EMBL" id="PIPZ01000001">
    <property type="protein sequence ID" value="RUO61201.1"/>
    <property type="molecule type" value="Genomic_DNA"/>
</dbReference>
<organism evidence="1 2">
    <name type="scientific">Pseudidiomarina marina</name>
    <dbReference type="NCBI Taxonomy" id="502366"/>
    <lineage>
        <taxon>Bacteria</taxon>
        <taxon>Pseudomonadati</taxon>
        <taxon>Pseudomonadota</taxon>
        <taxon>Gammaproteobacteria</taxon>
        <taxon>Alteromonadales</taxon>
        <taxon>Idiomarinaceae</taxon>
        <taxon>Pseudidiomarina</taxon>
    </lineage>
</organism>
<gene>
    <name evidence="1" type="ORF">CWI76_02750</name>
</gene>
<evidence type="ECO:0000313" key="1">
    <source>
        <dbReference type="EMBL" id="RUO61201.1"/>
    </source>
</evidence>
<evidence type="ECO:0000313" key="2">
    <source>
        <dbReference type="Proteomes" id="UP000288127"/>
    </source>
</evidence>
<dbReference type="PANTHER" id="PTHR40590:SF1">
    <property type="entry name" value="CYTOPLASMIC PROTEIN"/>
    <property type="match status" value="1"/>
</dbReference>
<keyword evidence="2" id="KW-1185">Reference proteome</keyword>
<proteinExistence type="predicted"/>
<dbReference type="Pfam" id="PF01963">
    <property type="entry name" value="TraB_PrgY_gumN"/>
    <property type="match status" value="1"/>
</dbReference>
<dbReference type="CDD" id="cd14789">
    <property type="entry name" value="Tiki"/>
    <property type="match status" value="1"/>
</dbReference>
<reference evidence="2" key="1">
    <citation type="journal article" date="2018" name="Front. Microbiol.">
        <title>Genome-Based Analysis Reveals the Taxonomy and Diversity of the Family Idiomarinaceae.</title>
        <authorList>
            <person name="Liu Y."/>
            <person name="Lai Q."/>
            <person name="Shao Z."/>
        </authorList>
    </citation>
    <scope>NUCLEOTIDE SEQUENCE [LARGE SCALE GENOMIC DNA]</scope>
    <source>
        <strain evidence="2">PIM1</strain>
    </source>
</reference>
<comment type="caution">
    <text evidence="1">The sequence shown here is derived from an EMBL/GenBank/DDBJ whole genome shotgun (WGS) entry which is preliminary data.</text>
</comment>
<dbReference type="OrthoDB" id="357294at2"/>
<dbReference type="AlphaFoldDB" id="A0A432YJP2"/>
<dbReference type="RefSeq" id="WP_126758829.1">
    <property type="nucleotide sequence ID" value="NZ_PIPZ01000001.1"/>
</dbReference>
<name>A0A432YJP2_9GAMM</name>
<dbReference type="PANTHER" id="PTHR40590">
    <property type="entry name" value="CYTOPLASMIC PROTEIN-RELATED"/>
    <property type="match status" value="1"/>
</dbReference>
<evidence type="ECO:0008006" key="3">
    <source>
        <dbReference type="Google" id="ProtNLM"/>
    </source>
</evidence>
<sequence length="286" mass="32307">MNYLFGLIFLIVSSCSFANVFYKIEHPSQPTAYLFGTMHMVCDADARIPHEVTSAFADANQLVVEIDLTDSEQQRYLQQNVSQQPADYLAKYLTRDQQITLQGIVENDLGYPYQQIKNLRPIFINALFLQHFLNCTSQPLLLDETLTQQAQASSKEIVGLETVAEQFALFDSIPLQEQVEALYEMAANPQQNQDELKALQAVYLDDNGEKLYEVMRGQADFDNFEQAFLSQRNKNWIAELPDLIATKPTFIAVGAGHLGGTNGLLNLLRQHGYKITPIPINFIPPQ</sequence>
<accession>A0A432YJP2</accession>
<dbReference type="InterPro" id="IPR047111">
    <property type="entry name" value="YbaP-like"/>
</dbReference>
<protein>
    <recommendedName>
        <fullName evidence="3">TraB/GumN family protein</fullName>
    </recommendedName>
</protein>
<dbReference type="Proteomes" id="UP000288127">
    <property type="component" value="Unassembled WGS sequence"/>
</dbReference>
<dbReference type="InterPro" id="IPR002816">
    <property type="entry name" value="TraB/PrgY/GumN_fam"/>
</dbReference>